<name>A0A1F4Q136_UNCSA</name>
<reference evidence="2 3" key="1">
    <citation type="journal article" date="2016" name="Nat. Commun.">
        <title>Thousands of microbial genomes shed light on interconnected biogeochemical processes in an aquifer system.</title>
        <authorList>
            <person name="Anantharaman K."/>
            <person name="Brown C.T."/>
            <person name="Hug L.A."/>
            <person name="Sharon I."/>
            <person name="Castelle C.J."/>
            <person name="Probst A.J."/>
            <person name="Thomas B.C."/>
            <person name="Singh A."/>
            <person name="Wilkins M.J."/>
            <person name="Karaoz U."/>
            <person name="Brodie E.L."/>
            <person name="Williams K.H."/>
            <person name="Hubbard S.S."/>
            <person name="Banfield J.F."/>
        </authorList>
    </citation>
    <scope>NUCLEOTIDE SEQUENCE [LARGE SCALE GENOMIC DNA]</scope>
</reference>
<gene>
    <name evidence="2" type="ORF">A2625_05910</name>
</gene>
<organism evidence="2 3">
    <name type="scientific">candidate division WOR-1 bacterium RIFCSPHIGHO2_01_FULL_53_15</name>
    <dbReference type="NCBI Taxonomy" id="1802564"/>
    <lineage>
        <taxon>Bacteria</taxon>
        <taxon>Bacillati</taxon>
        <taxon>Saganbacteria</taxon>
    </lineage>
</organism>
<evidence type="ECO:0000313" key="3">
    <source>
        <dbReference type="Proteomes" id="UP000178724"/>
    </source>
</evidence>
<evidence type="ECO:0000313" key="2">
    <source>
        <dbReference type="EMBL" id="OGB89648.1"/>
    </source>
</evidence>
<protein>
    <submittedName>
        <fullName evidence="2">Uncharacterized protein</fullName>
    </submittedName>
</protein>
<proteinExistence type="predicted"/>
<evidence type="ECO:0000256" key="1">
    <source>
        <dbReference type="SAM" id="Phobius"/>
    </source>
</evidence>
<dbReference type="EMBL" id="METM01000021">
    <property type="protein sequence ID" value="OGB89648.1"/>
    <property type="molecule type" value="Genomic_DNA"/>
</dbReference>
<keyword evidence="1" id="KW-0472">Membrane</keyword>
<keyword evidence="1" id="KW-1133">Transmembrane helix</keyword>
<keyword evidence="1" id="KW-0812">Transmembrane</keyword>
<comment type="caution">
    <text evidence="2">The sequence shown here is derived from an EMBL/GenBank/DDBJ whole genome shotgun (WGS) entry which is preliminary data.</text>
</comment>
<dbReference type="AlphaFoldDB" id="A0A1F4Q136"/>
<feature type="transmembrane region" description="Helical" evidence="1">
    <location>
        <begin position="37"/>
        <end position="58"/>
    </location>
</feature>
<sequence>MFTTAKRKLLAKSLTKAAEYVFALVILGQFLSGKISFLAVILSILIYTLLVFTALIVVPDEKEDD</sequence>
<dbReference type="Proteomes" id="UP000178724">
    <property type="component" value="Unassembled WGS sequence"/>
</dbReference>
<accession>A0A1F4Q136</accession>